<organism evidence="1 2">
    <name type="scientific">Nonomuraea rhodomycinica</name>
    <dbReference type="NCBI Taxonomy" id="1712872"/>
    <lineage>
        <taxon>Bacteria</taxon>
        <taxon>Bacillati</taxon>
        <taxon>Actinomycetota</taxon>
        <taxon>Actinomycetes</taxon>
        <taxon>Streptosporangiales</taxon>
        <taxon>Streptosporangiaceae</taxon>
        <taxon>Nonomuraea</taxon>
    </lineage>
</organism>
<name>A0A7Y6MD88_9ACTN</name>
<sequence>MSTPALTTAITQARDLLRWRSPLRTELWASRLMAGLEPGEARGFVQELVETGRPETRLTLAALAAVATGAAPAATAEPDTTITEPDAVVAPDLYTAHGAEARDALPVWVRRMGQVDCDGAWYGKADRHGQQTLAALSFRYRDGKEPHVLIVAVDQVGGGLAVDALVEEPKFLDDLSLEAAEPGVVAGRILDALELTDRVMGAAVADTYPAVRPFALARAVTVPDPVRPAPDDTLSRFDDLPAMKGADEAFAKLAEFIGDRPLWWSPGRVSQFLTSWLPREAILSPDAIAAMPDVVRAWSRFAGADPDVLRQVDADAPRLAALMADESLAGFGKRLARSRPRPQDED</sequence>
<evidence type="ECO:0000313" key="1">
    <source>
        <dbReference type="EMBL" id="NUW42496.1"/>
    </source>
</evidence>
<dbReference type="Proteomes" id="UP000546126">
    <property type="component" value="Unassembled WGS sequence"/>
</dbReference>
<keyword evidence="2" id="KW-1185">Reference proteome</keyword>
<evidence type="ECO:0000313" key="2">
    <source>
        <dbReference type="Proteomes" id="UP000546126"/>
    </source>
</evidence>
<dbReference type="AlphaFoldDB" id="A0A7Y6MD88"/>
<comment type="caution">
    <text evidence="1">The sequence shown here is derived from an EMBL/GenBank/DDBJ whole genome shotgun (WGS) entry which is preliminary data.</text>
</comment>
<dbReference type="EMBL" id="JABWGO010000004">
    <property type="protein sequence ID" value="NUW42496.1"/>
    <property type="molecule type" value="Genomic_DNA"/>
</dbReference>
<proteinExistence type="predicted"/>
<reference evidence="1 2" key="1">
    <citation type="submission" date="2020-06" db="EMBL/GenBank/DDBJ databases">
        <authorList>
            <person name="Chanama M."/>
        </authorList>
    </citation>
    <scope>NUCLEOTIDE SEQUENCE [LARGE SCALE GENOMIC DNA]</scope>
    <source>
        <strain evidence="1 2">TBRC6557</strain>
    </source>
</reference>
<gene>
    <name evidence="1" type="ORF">HT134_20470</name>
</gene>
<accession>A0A7Y6MD88</accession>
<protein>
    <submittedName>
        <fullName evidence="1">Uncharacterized protein</fullName>
    </submittedName>
</protein>
<dbReference type="RefSeq" id="WP_175602015.1">
    <property type="nucleotide sequence ID" value="NZ_JABWGO010000004.1"/>
</dbReference>